<sequence>MKPPYSRVARALRAAQTLSILAAPVLGAQPPATPVPRAAVTAAAGDSTRTDAIALSLADAVARGLRLGDEVRQAEASVDATDAQVAIARSSALPQLRATGNYQQVLENARATIVGSVFGQAYTYQGNAVLSQSLFQGGRIVGGLQAASRARAASRFDLDEVRATLTVAVQRAYLGAQAADQLVAIQERNLALSAERVGQIEQLERGGRAARYDVLRARVERANLEALVIQARNDRELAYLELRRLLNLPTDRPLRLTTALASDSSAVLAVLASAEEMGREGAARAAAAGVRDEAAPLGDRAAVRAAEATAAARRAGIRVARADFLPTVGVSFTTGVLALPTSAGFPTRLGRSGPEYCPEGSPATRICQNNGFFADRSFRVDVSWPLFDGLRAKGNLDLAQAQARTAELQLAQVRERVAVEAAQARAGVERARALYAAQRANAADADEAFRLATLRFQRGLGTQLEVSDAQLALLTAQTNALRATYDVYLAAAEQARALGRPIPIP</sequence>
<dbReference type="SUPFAM" id="SSF56954">
    <property type="entry name" value="Outer membrane efflux proteins (OEP)"/>
    <property type="match status" value="1"/>
</dbReference>
<organism evidence="9 10">
    <name type="scientific">Roseisolibacter agri</name>
    <dbReference type="NCBI Taxonomy" id="2014610"/>
    <lineage>
        <taxon>Bacteria</taxon>
        <taxon>Pseudomonadati</taxon>
        <taxon>Gemmatimonadota</taxon>
        <taxon>Gemmatimonadia</taxon>
        <taxon>Gemmatimonadales</taxon>
        <taxon>Gemmatimonadaceae</taxon>
        <taxon>Roseisolibacter</taxon>
    </lineage>
</organism>
<feature type="signal peptide" evidence="8">
    <location>
        <begin position="1"/>
        <end position="22"/>
    </location>
</feature>
<evidence type="ECO:0000256" key="2">
    <source>
        <dbReference type="ARBA" id="ARBA00007613"/>
    </source>
</evidence>
<proteinExistence type="inferred from homology"/>
<dbReference type="Proteomes" id="UP001161325">
    <property type="component" value="Unassembled WGS sequence"/>
</dbReference>
<evidence type="ECO:0000256" key="4">
    <source>
        <dbReference type="ARBA" id="ARBA00022452"/>
    </source>
</evidence>
<evidence type="ECO:0000256" key="1">
    <source>
        <dbReference type="ARBA" id="ARBA00004442"/>
    </source>
</evidence>
<evidence type="ECO:0000256" key="3">
    <source>
        <dbReference type="ARBA" id="ARBA00022448"/>
    </source>
</evidence>
<evidence type="ECO:0008006" key="11">
    <source>
        <dbReference type="Google" id="ProtNLM"/>
    </source>
</evidence>
<protein>
    <recommendedName>
        <fullName evidence="11">TolC family protein</fullName>
    </recommendedName>
</protein>
<dbReference type="InterPro" id="IPR003423">
    <property type="entry name" value="OMP_efflux"/>
</dbReference>
<dbReference type="GO" id="GO:0015288">
    <property type="term" value="F:porin activity"/>
    <property type="evidence" value="ECO:0007669"/>
    <property type="project" value="TreeGrafter"/>
</dbReference>
<keyword evidence="10" id="KW-1185">Reference proteome</keyword>
<dbReference type="PANTHER" id="PTHR30026">
    <property type="entry name" value="OUTER MEMBRANE PROTEIN TOLC"/>
    <property type="match status" value="1"/>
</dbReference>
<keyword evidence="4" id="KW-1134">Transmembrane beta strand</keyword>
<comment type="similarity">
    <text evidence="2">Belongs to the outer membrane factor (OMF) (TC 1.B.17) family.</text>
</comment>
<keyword evidence="7" id="KW-0998">Cell outer membrane</keyword>
<dbReference type="EMBL" id="BRXS01000009">
    <property type="protein sequence ID" value="GLC28363.1"/>
    <property type="molecule type" value="Genomic_DNA"/>
</dbReference>
<keyword evidence="5" id="KW-0812">Transmembrane</keyword>
<evidence type="ECO:0000313" key="9">
    <source>
        <dbReference type="EMBL" id="GLC28363.1"/>
    </source>
</evidence>
<dbReference type="GO" id="GO:1990281">
    <property type="term" value="C:efflux pump complex"/>
    <property type="evidence" value="ECO:0007669"/>
    <property type="project" value="TreeGrafter"/>
</dbReference>
<comment type="subcellular location">
    <subcellularLocation>
        <location evidence="1">Cell outer membrane</location>
    </subcellularLocation>
</comment>
<evidence type="ECO:0000256" key="8">
    <source>
        <dbReference type="SAM" id="SignalP"/>
    </source>
</evidence>
<dbReference type="AlphaFoldDB" id="A0AA37VD27"/>
<evidence type="ECO:0000256" key="6">
    <source>
        <dbReference type="ARBA" id="ARBA00023136"/>
    </source>
</evidence>
<accession>A0AA37VD27</accession>
<dbReference type="InterPro" id="IPR051906">
    <property type="entry name" value="TolC-like"/>
</dbReference>
<evidence type="ECO:0000256" key="5">
    <source>
        <dbReference type="ARBA" id="ARBA00022692"/>
    </source>
</evidence>
<dbReference type="PANTHER" id="PTHR30026:SF20">
    <property type="entry name" value="OUTER MEMBRANE PROTEIN TOLC"/>
    <property type="match status" value="1"/>
</dbReference>
<dbReference type="GO" id="GO:0009279">
    <property type="term" value="C:cell outer membrane"/>
    <property type="evidence" value="ECO:0007669"/>
    <property type="project" value="UniProtKB-SubCell"/>
</dbReference>
<comment type="caution">
    <text evidence="9">The sequence shown here is derived from an EMBL/GenBank/DDBJ whole genome shotgun (WGS) entry which is preliminary data.</text>
</comment>
<dbReference type="GO" id="GO:0015562">
    <property type="term" value="F:efflux transmembrane transporter activity"/>
    <property type="evidence" value="ECO:0007669"/>
    <property type="project" value="InterPro"/>
</dbReference>
<dbReference type="Gene3D" id="1.20.1600.10">
    <property type="entry name" value="Outer membrane efflux proteins (OEP)"/>
    <property type="match status" value="1"/>
</dbReference>
<keyword evidence="6" id="KW-0472">Membrane</keyword>
<keyword evidence="8" id="KW-0732">Signal</keyword>
<feature type="chain" id="PRO_5041323424" description="TolC family protein" evidence="8">
    <location>
        <begin position="23"/>
        <end position="505"/>
    </location>
</feature>
<gene>
    <name evidence="9" type="ORF">rosag_48760</name>
</gene>
<reference evidence="9" key="1">
    <citation type="submission" date="2022-08" db="EMBL/GenBank/DDBJ databases">
        <title>Draft genome sequencing of Roseisolibacter agri AW1220.</title>
        <authorList>
            <person name="Tobiishi Y."/>
            <person name="Tonouchi A."/>
        </authorList>
    </citation>
    <scope>NUCLEOTIDE SEQUENCE</scope>
    <source>
        <strain evidence="9">AW1220</strain>
    </source>
</reference>
<keyword evidence="3" id="KW-0813">Transport</keyword>
<name>A0AA37VD27_9BACT</name>
<evidence type="ECO:0000256" key="7">
    <source>
        <dbReference type="ARBA" id="ARBA00023237"/>
    </source>
</evidence>
<dbReference type="Pfam" id="PF02321">
    <property type="entry name" value="OEP"/>
    <property type="match status" value="2"/>
</dbReference>
<dbReference type="RefSeq" id="WP_284352759.1">
    <property type="nucleotide sequence ID" value="NZ_BRXS01000009.1"/>
</dbReference>
<evidence type="ECO:0000313" key="10">
    <source>
        <dbReference type="Proteomes" id="UP001161325"/>
    </source>
</evidence>